<evidence type="ECO:0000313" key="2">
    <source>
        <dbReference type="Proteomes" id="UP000828048"/>
    </source>
</evidence>
<sequence length="102" mass="11396">MACNISPIFFLLSLSCVMAQDALNKVYAKTINPGFCFSVLRSDRRSATVDYTGLGYIAIDLATSSITSTYDKLMVLDTVTRNPGFKEHLGFCIQEYECCRFL</sequence>
<accession>A0ACB7XNN3</accession>
<dbReference type="EMBL" id="CM037151">
    <property type="protein sequence ID" value="KAH7842397.1"/>
    <property type="molecule type" value="Genomic_DNA"/>
</dbReference>
<gene>
    <name evidence="1" type="ORF">Vadar_004889</name>
</gene>
<proteinExistence type="predicted"/>
<name>A0ACB7XNN3_9ERIC</name>
<comment type="caution">
    <text evidence="1">The sequence shown here is derived from an EMBL/GenBank/DDBJ whole genome shotgun (WGS) entry which is preliminary data.</text>
</comment>
<keyword evidence="2" id="KW-1185">Reference proteome</keyword>
<reference evidence="1 2" key="1">
    <citation type="journal article" date="2021" name="Hortic Res">
        <title>High-quality reference genome and annotation aids understanding of berry development for evergreen blueberry (Vaccinium darrowii).</title>
        <authorList>
            <person name="Yu J."/>
            <person name="Hulse-Kemp A.M."/>
            <person name="Babiker E."/>
            <person name="Staton M."/>
        </authorList>
    </citation>
    <scope>NUCLEOTIDE SEQUENCE [LARGE SCALE GENOMIC DNA]</scope>
    <source>
        <strain evidence="2">cv. NJ 8807/NJ 8810</strain>
        <tissue evidence="1">Young leaf</tissue>
    </source>
</reference>
<organism evidence="1 2">
    <name type="scientific">Vaccinium darrowii</name>
    <dbReference type="NCBI Taxonomy" id="229202"/>
    <lineage>
        <taxon>Eukaryota</taxon>
        <taxon>Viridiplantae</taxon>
        <taxon>Streptophyta</taxon>
        <taxon>Embryophyta</taxon>
        <taxon>Tracheophyta</taxon>
        <taxon>Spermatophyta</taxon>
        <taxon>Magnoliopsida</taxon>
        <taxon>eudicotyledons</taxon>
        <taxon>Gunneridae</taxon>
        <taxon>Pentapetalae</taxon>
        <taxon>asterids</taxon>
        <taxon>Ericales</taxon>
        <taxon>Ericaceae</taxon>
        <taxon>Vaccinioideae</taxon>
        <taxon>Vaccinieae</taxon>
        <taxon>Vaccinium</taxon>
    </lineage>
</organism>
<evidence type="ECO:0000313" key="1">
    <source>
        <dbReference type="EMBL" id="KAH7842397.1"/>
    </source>
</evidence>
<protein>
    <submittedName>
        <fullName evidence="1">Uncharacterized protein</fullName>
    </submittedName>
</protein>
<dbReference type="Proteomes" id="UP000828048">
    <property type="component" value="Chromosome 1"/>
</dbReference>